<dbReference type="Proteomes" id="UP000268014">
    <property type="component" value="Unassembled WGS sequence"/>
</dbReference>
<keyword evidence="2" id="KW-1185">Reference proteome</keyword>
<organism evidence="3">
    <name type="scientific">Haemonchus placei</name>
    <name type="common">Barber's pole worm</name>
    <dbReference type="NCBI Taxonomy" id="6290"/>
    <lineage>
        <taxon>Eukaryota</taxon>
        <taxon>Metazoa</taxon>
        <taxon>Ecdysozoa</taxon>
        <taxon>Nematoda</taxon>
        <taxon>Chromadorea</taxon>
        <taxon>Rhabditida</taxon>
        <taxon>Rhabditina</taxon>
        <taxon>Rhabditomorpha</taxon>
        <taxon>Strongyloidea</taxon>
        <taxon>Trichostrongylidae</taxon>
        <taxon>Haemonchus</taxon>
    </lineage>
</organism>
<name>A0A0N4X1I8_HAEPC</name>
<evidence type="ECO:0000313" key="2">
    <source>
        <dbReference type="Proteomes" id="UP000268014"/>
    </source>
</evidence>
<dbReference type="AlphaFoldDB" id="A0A0N4X1I8"/>
<protein>
    <submittedName>
        <fullName evidence="1 3">Uncharacterized protein</fullName>
    </submittedName>
</protein>
<sequence length="84" mass="9448">MTHSIPLRLPLHTEVLRVQQQEASGILSSARPATRSCTICDLLVTNRKSEFKSCFERQPFSMIKRLRYGAFRTLELAIGAVGTI</sequence>
<dbReference type="WBParaSite" id="HPLM_0001818601-mRNA-1">
    <property type="protein sequence ID" value="HPLM_0001818601-mRNA-1"/>
    <property type="gene ID" value="HPLM_0001818601"/>
</dbReference>
<dbReference type="EMBL" id="UZAF01020390">
    <property type="protein sequence ID" value="VDO69454.1"/>
    <property type="molecule type" value="Genomic_DNA"/>
</dbReference>
<reference evidence="3" key="1">
    <citation type="submission" date="2017-02" db="UniProtKB">
        <authorList>
            <consortium name="WormBaseParasite"/>
        </authorList>
    </citation>
    <scope>IDENTIFICATION</scope>
</reference>
<accession>A0A0N4X1I8</accession>
<evidence type="ECO:0000313" key="3">
    <source>
        <dbReference type="WBParaSite" id="HPLM_0001818601-mRNA-1"/>
    </source>
</evidence>
<reference evidence="1 2" key="2">
    <citation type="submission" date="2018-11" db="EMBL/GenBank/DDBJ databases">
        <authorList>
            <consortium name="Pathogen Informatics"/>
        </authorList>
    </citation>
    <scope>NUCLEOTIDE SEQUENCE [LARGE SCALE GENOMIC DNA]</scope>
    <source>
        <strain evidence="1 2">MHpl1</strain>
    </source>
</reference>
<gene>
    <name evidence="1" type="ORF">HPLM_LOCUS18178</name>
</gene>
<evidence type="ECO:0000313" key="1">
    <source>
        <dbReference type="EMBL" id="VDO69454.1"/>
    </source>
</evidence>
<proteinExistence type="predicted"/>